<evidence type="ECO:0000313" key="1">
    <source>
        <dbReference type="EMBL" id="SDS34955.1"/>
    </source>
</evidence>
<accession>A0A1H1RGZ1</accession>
<dbReference type="EMBL" id="LT629745">
    <property type="protein sequence ID" value="SDS34955.1"/>
    <property type="molecule type" value="Genomic_DNA"/>
</dbReference>
<dbReference type="Proteomes" id="UP000198858">
    <property type="component" value="Chromosome I"/>
</dbReference>
<dbReference type="AlphaFoldDB" id="A0A1H1RGZ1"/>
<gene>
    <name evidence="1" type="ORF">SAMN04488552_2889</name>
</gene>
<protein>
    <submittedName>
        <fullName evidence="1">Uncharacterized protein</fullName>
    </submittedName>
</protein>
<proteinExistence type="predicted"/>
<name>A0A1H1RGZ1_9FLAO</name>
<reference evidence="1 2" key="1">
    <citation type="submission" date="2016-10" db="EMBL/GenBank/DDBJ databases">
        <authorList>
            <person name="Varghese N."/>
            <person name="Submissions S."/>
        </authorList>
    </citation>
    <scope>NUCLEOTIDE SEQUENCE [LARGE SCALE GENOMIC DNA]</scope>
    <source>
        <strain evidence="1 2">Mar_2010_102</strain>
    </source>
</reference>
<organism evidence="1 2">
    <name type="scientific">Christiangramia echinicola</name>
    <dbReference type="NCBI Taxonomy" id="279359"/>
    <lineage>
        <taxon>Bacteria</taxon>
        <taxon>Pseudomonadati</taxon>
        <taxon>Bacteroidota</taxon>
        <taxon>Flavobacteriia</taxon>
        <taxon>Flavobacteriales</taxon>
        <taxon>Flavobacteriaceae</taxon>
        <taxon>Christiangramia</taxon>
    </lineage>
</organism>
<sequence>MLQKFILITILLDFIIAKSQSCEDLILFVKSEDYGTTYNSPTSTASIKVSFHTVYIDYERYFFAIVCFKSKYSYCCTESINQVSPNTKLNYSMNYLDSAGEAFWEYI</sequence>
<evidence type="ECO:0000313" key="2">
    <source>
        <dbReference type="Proteomes" id="UP000198858"/>
    </source>
</evidence>
<keyword evidence="2" id="KW-1185">Reference proteome</keyword>